<accession>A0A7G1I2C9</accession>
<evidence type="ECO:0000256" key="1">
    <source>
        <dbReference type="ARBA" id="ARBA00006484"/>
    </source>
</evidence>
<evidence type="ECO:0000313" key="3">
    <source>
        <dbReference type="EMBL" id="BCI85211.1"/>
    </source>
</evidence>
<reference evidence="3 4" key="1">
    <citation type="submission" date="2020-07" db="EMBL/GenBank/DDBJ databases">
        <title>Mycobacterium kansasii (former subtype) with zoonotic potential isolated from diseased indoor pet cat, Japan.</title>
        <authorList>
            <person name="Fukano H."/>
            <person name="Terazono T."/>
            <person name="Hoshino Y."/>
        </authorList>
    </citation>
    <scope>NUCLEOTIDE SEQUENCE [LARGE SCALE GENOMIC DNA]</scope>
    <source>
        <strain evidence="3 4">Kuro-I</strain>
    </source>
</reference>
<gene>
    <name evidence="3" type="ORF">NIIDMKKI_04170</name>
</gene>
<dbReference type="InterPro" id="IPR036291">
    <property type="entry name" value="NAD(P)-bd_dom_sf"/>
</dbReference>
<evidence type="ECO:0000256" key="2">
    <source>
        <dbReference type="ARBA" id="ARBA00023002"/>
    </source>
</evidence>
<dbReference type="AlphaFoldDB" id="A0A7G1I2C9"/>
<sequence length="122" mass="12348">MESSEAMERLHSQRILVTGAASGIGQATALRLLNEGAAVMGSDIAADGLATTAARAAGAGTGGRFTTCEMNVADELSVIEGCAAPSTAWAAWTHWSTPPACCAPRTLTRPGPSSGIRSSRST</sequence>
<dbReference type="SUPFAM" id="SSF51735">
    <property type="entry name" value="NAD(P)-binding Rossmann-fold domains"/>
    <property type="match status" value="1"/>
</dbReference>
<dbReference type="Proteomes" id="UP000516380">
    <property type="component" value="Chromosome"/>
</dbReference>
<dbReference type="GO" id="GO:0016491">
    <property type="term" value="F:oxidoreductase activity"/>
    <property type="evidence" value="ECO:0007669"/>
    <property type="project" value="UniProtKB-KW"/>
</dbReference>
<dbReference type="Gene3D" id="3.40.50.720">
    <property type="entry name" value="NAD(P)-binding Rossmann-like Domain"/>
    <property type="match status" value="1"/>
</dbReference>
<dbReference type="InterPro" id="IPR002347">
    <property type="entry name" value="SDR_fam"/>
</dbReference>
<dbReference type="PANTHER" id="PTHR43477">
    <property type="entry name" value="DIHYDROANTICAPSIN 7-DEHYDROGENASE"/>
    <property type="match status" value="1"/>
</dbReference>
<dbReference type="InterPro" id="IPR051122">
    <property type="entry name" value="SDR_DHRS6-like"/>
</dbReference>
<evidence type="ECO:0008006" key="5">
    <source>
        <dbReference type="Google" id="ProtNLM"/>
    </source>
</evidence>
<comment type="similarity">
    <text evidence="1">Belongs to the short-chain dehydrogenases/reductases (SDR) family.</text>
</comment>
<dbReference type="PANTHER" id="PTHR43477:SF1">
    <property type="entry name" value="DIHYDROANTICAPSIN 7-DEHYDROGENASE"/>
    <property type="match status" value="1"/>
</dbReference>
<evidence type="ECO:0000313" key="4">
    <source>
        <dbReference type="Proteomes" id="UP000516380"/>
    </source>
</evidence>
<keyword evidence="2" id="KW-0560">Oxidoreductase</keyword>
<name>A0A7G1I2C9_MYCKA</name>
<dbReference type="Pfam" id="PF00106">
    <property type="entry name" value="adh_short"/>
    <property type="match status" value="1"/>
</dbReference>
<proteinExistence type="inferred from homology"/>
<organism evidence="3 4">
    <name type="scientific">Mycobacterium kansasii</name>
    <dbReference type="NCBI Taxonomy" id="1768"/>
    <lineage>
        <taxon>Bacteria</taxon>
        <taxon>Bacillati</taxon>
        <taxon>Actinomycetota</taxon>
        <taxon>Actinomycetes</taxon>
        <taxon>Mycobacteriales</taxon>
        <taxon>Mycobacteriaceae</taxon>
        <taxon>Mycobacterium</taxon>
    </lineage>
</organism>
<dbReference type="EMBL" id="AP023343">
    <property type="protein sequence ID" value="BCI85211.1"/>
    <property type="molecule type" value="Genomic_DNA"/>
</dbReference>
<keyword evidence="4" id="KW-1185">Reference proteome</keyword>
<protein>
    <recommendedName>
        <fullName evidence="5">Short chain dehydrogenase family protein</fullName>
    </recommendedName>
</protein>